<dbReference type="AlphaFoldDB" id="A0A0G2IAA8"/>
<evidence type="ECO:0000256" key="1">
    <source>
        <dbReference type="SAM" id="MobiDB-lite"/>
    </source>
</evidence>
<accession>A0A0G2IAA8</accession>
<feature type="compositionally biased region" description="Polar residues" evidence="1">
    <location>
        <begin position="17"/>
        <end position="27"/>
    </location>
</feature>
<protein>
    <submittedName>
        <fullName evidence="2">Uncharacterized protein</fullName>
    </submittedName>
</protein>
<gene>
    <name evidence="2" type="ORF">UCDDA912_g03347</name>
</gene>
<evidence type="ECO:0000313" key="2">
    <source>
        <dbReference type="EMBL" id="KKY36675.1"/>
    </source>
</evidence>
<reference evidence="2 3" key="2">
    <citation type="submission" date="2015-05" db="EMBL/GenBank/DDBJ databases">
        <authorList>
            <person name="Morales-Cruz A."/>
            <person name="Amrine K.C."/>
            <person name="Cantu D."/>
        </authorList>
    </citation>
    <scope>NUCLEOTIDE SEQUENCE [LARGE SCALE GENOMIC DNA]</scope>
    <source>
        <strain evidence="2">DA912</strain>
    </source>
</reference>
<organism evidence="2 3">
    <name type="scientific">Diaporthe ampelina</name>
    <dbReference type="NCBI Taxonomy" id="1214573"/>
    <lineage>
        <taxon>Eukaryota</taxon>
        <taxon>Fungi</taxon>
        <taxon>Dikarya</taxon>
        <taxon>Ascomycota</taxon>
        <taxon>Pezizomycotina</taxon>
        <taxon>Sordariomycetes</taxon>
        <taxon>Sordariomycetidae</taxon>
        <taxon>Diaporthales</taxon>
        <taxon>Diaporthaceae</taxon>
        <taxon>Diaporthe</taxon>
    </lineage>
</organism>
<keyword evidence="3" id="KW-1185">Reference proteome</keyword>
<feature type="region of interest" description="Disordered" evidence="1">
    <location>
        <begin position="50"/>
        <end position="69"/>
    </location>
</feature>
<reference evidence="2 3" key="1">
    <citation type="submission" date="2015-05" db="EMBL/GenBank/DDBJ databases">
        <title>Distinctive expansion of gene families associated with plant cell wall degradation and secondary metabolism in the genomes of grapevine trunk pathogens.</title>
        <authorList>
            <person name="Lawrence D.P."/>
            <person name="Travadon R."/>
            <person name="Rolshausen P.E."/>
            <person name="Baumgartner K."/>
        </authorList>
    </citation>
    <scope>NUCLEOTIDE SEQUENCE [LARGE SCALE GENOMIC DNA]</scope>
    <source>
        <strain evidence="2">DA912</strain>
    </source>
</reference>
<name>A0A0G2IAA8_9PEZI</name>
<feature type="region of interest" description="Disordered" evidence="1">
    <location>
        <begin position="1"/>
        <end position="31"/>
    </location>
</feature>
<evidence type="ECO:0000313" key="3">
    <source>
        <dbReference type="Proteomes" id="UP000034680"/>
    </source>
</evidence>
<proteinExistence type="predicted"/>
<sequence length="94" mass="9370">MSEKYTMKQTGSGGMAGSTQTPANSHLGQDKPKVFDAAGAVGHQFTEDGAIGGTAQKIGGPLDKDGAIGKQFTTEGSIGGAVQDKLGGTASRSN</sequence>
<dbReference type="Proteomes" id="UP000034680">
    <property type="component" value="Unassembled WGS sequence"/>
</dbReference>
<dbReference type="OrthoDB" id="5278621at2759"/>
<comment type="caution">
    <text evidence="2">The sequence shown here is derived from an EMBL/GenBank/DDBJ whole genome shotgun (WGS) entry which is preliminary data.</text>
</comment>
<dbReference type="EMBL" id="LCUC01000112">
    <property type="protein sequence ID" value="KKY36675.1"/>
    <property type="molecule type" value="Genomic_DNA"/>
</dbReference>